<dbReference type="GO" id="GO:0005886">
    <property type="term" value="C:plasma membrane"/>
    <property type="evidence" value="ECO:0007669"/>
    <property type="project" value="UniProtKB-SubCell"/>
</dbReference>
<dbReference type="PATRIC" id="fig|381306.5.peg.1603"/>
<keyword evidence="6" id="KW-0813">Transport</keyword>
<proteinExistence type="inferred from homology"/>
<organism evidence="9 10">
    <name type="scientific">Thiohalorhabdus denitrificans</name>
    <dbReference type="NCBI Taxonomy" id="381306"/>
    <lineage>
        <taxon>Bacteria</taxon>
        <taxon>Pseudomonadati</taxon>
        <taxon>Pseudomonadota</taxon>
        <taxon>Gammaproteobacteria</taxon>
        <taxon>Thiohalorhabdales</taxon>
        <taxon>Thiohalorhabdaceae</taxon>
        <taxon>Thiohalorhabdus</taxon>
    </lineage>
</organism>
<keyword evidence="3 7" id="KW-0812">Transmembrane</keyword>
<evidence type="ECO:0000256" key="6">
    <source>
        <dbReference type="RuleBase" id="RU004057"/>
    </source>
</evidence>
<dbReference type="GO" id="GO:0017038">
    <property type="term" value="P:protein import"/>
    <property type="evidence" value="ECO:0007669"/>
    <property type="project" value="TreeGrafter"/>
</dbReference>
<name>A0A0P9EKH9_9GAMM</name>
<gene>
    <name evidence="9" type="ORF">SAMN05661077_0405</name>
</gene>
<protein>
    <submittedName>
        <fullName evidence="9">Outer membrane transport energization protein ExbB</fullName>
    </submittedName>
</protein>
<dbReference type="PANTHER" id="PTHR30625:SF3">
    <property type="entry name" value="TOL-PAL SYSTEM PROTEIN TOLQ"/>
    <property type="match status" value="1"/>
</dbReference>
<dbReference type="EMBL" id="FMUN01000001">
    <property type="protein sequence ID" value="SCX78288.1"/>
    <property type="molecule type" value="Genomic_DNA"/>
</dbReference>
<dbReference type="PANTHER" id="PTHR30625">
    <property type="entry name" value="PROTEIN TOLQ"/>
    <property type="match status" value="1"/>
</dbReference>
<dbReference type="AlphaFoldDB" id="A0A0P9EKH9"/>
<evidence type="ECO:0000256" key="3">
    <source>
        <dbReference type="ARBA" id="ARBA00022692"/>
    </source>
</evidence>
<feature type="transmembrane region" description="Helical" evidence="7">
    <location>
        <begin position="107"/>
        <end position="128"/>
    </location>
</feature>
<keyword evidence="5 7" id="KW-0472">Membrane</keyword>
<dbReference type="Pfam" id="PF01618">
    <property type="entry name" value="MotA_ExbB"/>
    <property type="match status" value="1"/>
</dbReference>
<dbReference type="InterPro" id="IPR050790">
    <property type="entry name" value="ExbB/TolQ_transport"/>
</dbReference>
<evidence type="ECO:0000313" key="10">
    <source>
        <dbReference type="Proteomes" id="UP000183104"/>
    </source>
</evidence>
<evidence type="ECO:0000256" key="2">
    <source>
        <dbReference type="ARBA" id="ARBA00022475"/>
    </source>
</evidence>
<keyword evidence="6" id="KW-0653">Protein transport</keyword>
<evidence type="ECO:0000256" key="4">
    <source>
        <dbReference type="ARBA" id="ARBA00022989"/>
    </source>
</evidence>
<reference evidence="10" key="1">
    <citation type="submission" date="2016-10" db="EMBL/GenBank/DDBJ databases">
        <authorList>
            <person name="Varghese N."/>
        </authorList>
    </citation>
    <scope>NUCLEOTIDE SEQUENCE [LARGE SCALE GENOMIC DNA]</scope>
    <source>
        <strain evidence="10">HL 19</strain>
    </source>
</reference>
<feature type="transmembrane region" description="Helical" evidence="7">
    <location>
        <begin position="72"/>
        <end position="95"/>
    </location>
</feature>
<comment type="subcellular location">
    <subcellularLocation>
        <location evidence="1">Cell membrane</location>
        <topology evidence="1">Multi-pass membrane protein</topology>
    </subcellularLocation>
    <subcellularLocation>
        <location evidence="6">Membrane</location>
        <topology evidence="6">Multi-pass membrane protein</topology>
    </subcellularLocation>
</comment>
<evidence type="ECO:0000313" key="9">
    <source>
        <dbReference type="EMBL" id="SCX78288.1"/>
    </source>
</evidence>
<dbReference type="Proteomes" id="UP000183104">
    <property type="component" value="Unassembled WGS sequence"/>
</dbReference>
<evidence type="ECO:0000259" key="8">
    <source>
        <dbReference type="Pfam" id="PF01618"/>
    </source>
</evidence>
<keyword evidence="2" id="KW-1003">Cell membrane</keyword>
<evidence type="ECO:0000256" key="5">
    <source>
        <dbReference type="ARBA" id="ARBA00023136"/>
    </source>
</evidence>
<dbReference type="InterPro" id="IPR002898">
    <property type="entry name" value="MotA_ExbB_proton_chnl"/>
</dbReference>
<dbReference type="RefSeq" id="WP_054966906.1">
    <property type="nucleotide sequence ID" value="NZ_FMUN01000001.1"/>
</dbReference>
<feature type="transmembrane region" description="Helical" evidence="7">
    <location>
        <begin position="12"/>
        <end position="34"/>
    </location>
</feature>
<comment type="similarity">
    <text evidence="6">Belongs to the exbB/tolQ family.</text>
</comment>
<keyword evidence="10" id="KW-1185">Reference proteome</keyword>
<dbReference type="STRING" id="381306.AN478_12255"/>
<evidence type="ECO:0000256" key="1">
    <source>
        <dbReference type="ARBA" id="ARBA00004651"/>
    </source>
</evidence>
<feature type="domain" description="MotA/TolQ/ExbB proton channel" evidence="8">
    <location>
        <begin position="70"/>
        <end position="144"/>
    </location>
</feature>
<evidence type="ECO:0000256" key="7">
    <source>
        <dbReference type="SAM" id="Phobius"/>
    </source>
</evidence>
<sequence>MFDGVLVQWIHAGVSWLLEPVLAALAVLVALAVWEVGQALGEGLGGLARLSRIGDRGTVGRVGRRRIERADLIARVGPMLGLMGTLIPLGPGLAALGRGELQTLAQAVTVAFDTTVMGLLVGIVGFILGRVRRRWYDSLLDALEAGDGRA</sequence>
<keyword evidence="4 7" id="KW-1133">Transmembrane helix</keyword>
<accession>A0A0P9EKH9</accession>